<keyword evidence="5" id="KW-1185">Reference proteome</keyword>
<feature type="region of interest" description="Disordered" evidence="2">
    <location>
        <begin position="630"/>
        <end position="649"/>
    </location>
</feature>
<dbReference type="InterPro" id="IPR007219">
    <property type="entry name" value="XnlR_reg_dom"/>
</dbReference>
<dbReference type="GO" id="GO:0003700">
    <property type="term" value="F:DNA-binding transcription factor activity"/>
    <property type="evidence" value="ECO:0007669"/>
    <property type="project" value="InterPro"/>
</dbReference>
<evidence type="ECO:0000313" key="5">
    <source>
        <dbReference type="Proteomes" id="UP001358417"/>
    </source>
</evidence>
<dbReference type="Pfam" id="PF04082">
    <property type="entry name" value="Fungal_trans"/>
    <property type="match status" value="1"/>
</dbReference>
<dbReference type="PANTHER" id="PTHR46910">
    <property type="entry name" value="TRANSCRIPTION FACTOR PDR1"/>
    <property type="match status" value="1"/>
</dbReference>
<dbReference type="Proteomes" id="UP001358417">
    <property type="component" value="Unassembled WGS sequence"/>
</dbReference>
<feature type="region of interest" description="Disordered" evidence="2">
    <location>
        <begin position="1"/>
        <end position="57"/>
    </location>
</feature>
<name>A0AAV9N5Y1_9EURO</name>
<dbReference type="InterPro" id="IPR050987">
    <property type="entry name" value="AtrR-like"/>
</dbReference>
<feature type="domain" description="Xylanolytic transcriptional activator regulatory" evidence="3">
    <location>
        <begin position="160"/>
        <end position="312"/>
    </location>
</feature>
<evidence type="ECO:0000313" key="4">
    <source>
        <dbReference type="EMBL" id="KAK5048592.1"/>
    </source>
</evidence>
<comment type="caution">
    <text evidence="4">The sequence shown here is derived from an EMBL/GenBank/DDBJ whole genome shotgun (WGS) entry which is preliminary data.</text>
</comment>
<feature type="compositionally biased region" description="Polar residues" evidence="2">
    <location>
        <begin position="38"/>
        <end position="57"/>
    </location>
</feature>
<dbReference type="PANTHER" id="PTHR46910:SF17">
    <property type="entry name" value="SCFA-RELATED"/>
    <property type="match status" value="1"/>
</dbReference>
<evidence type="ECO:0000256" key="2">
    <source>
        <dbReference type="SAM" id="MobiDB-lite"/>
    </source>
</evidence>
<gene>
    <name evidence="4" type="ORF">LTR84_005683</name>
</gene>
<keyword evidence="1" id="KW-0539">Nucleus</keyword>
<dbReference type="CDD" id="cd12148">
    <property type="entry name" value="fungal_TF_MHR"/>
    <property type="match status" value="1"/>
</dbReference>
<protein>
    <recommendedName>
        <fullName evidence="3">Xylanolytic transcriptional activator regulatory domain-containing protein</fullName>
    </recommendedName>
</protein>
<sequence length="735" mass="82062">MARGLLSMSIPEKNDRRSRQETISGAEPSYLNDAAATPLTSTPTGSAVQTSNSVQGHLSENEARHALAKERPYNQGVSSGRDWHDILNLDHDRSSTYGLADQLLQDSATEHLPFKDSSAIPDAASHQDSAIGSVKESIYVGDLIGYDILSPATALMLFDSYIKSAHWFTLVFHEPSLRDDLKRLLATRHIPKNRLSTAMLLAVILVTGSKHVTTQAQSTTVSSMDAASIGEKLLRRMEEKFVYILDQNNLGAIQVYLVLSSYYFYHGQPQRCLSLNSSAIRLAQRLNLHREAAWKVTNHIEREVHRRVCYGALTYGTPSMLGGLRFQVELPQNMDDTMDQCPGFRSHERFENGTTQPVTTLSYQRYRFRLYRIAEPIVTKISPGDDHRCSLPELIKTVQETNAKLVEWERDLPAELTVETFENRQKYTSVDSVTKIFQLQALALQLCYDNIQILLHRPLSLIPGALTLMDTTSRASLPAFHGENASIWTMSRECCWKAASRTASIGQFPHILKRASNLPVAGYVGIHTFTAGVMLGIFALSNPVSSQGTDAKRYIGQLIKMPQQLGFSTVISDQTGRILGKLLRKILDQEMKTLTSLDDELVTYQNYFETSPKVVAASSSQVSGIPWDTDREPGLASSQFTPAENDKSTDRIRVQTARAQCHDSSIVDPWQAQDTRVDAGESDGMDTVVERHDIDHDDMAIFNANSQFHFLDSDILEDINELGQGWLWEQSSSFA</sequence>
<proteinExistence type="predicted"/>
<evidence type="ECO:0000256" key="1">
    <source>
        <dbReference type="ARBA" id="ARBA00023242"/>
    </source>
</evidence>
<reference evidence="4 5" key="1">
    <citation type="submission" date="2023-08" db="EMBL/GenBank/DDBJ databases">
        <title>Black Yeasts Isolated from many extreme environments.</title>
        <authorList>
            <person name="Coleine C."/>
            <person name="Stajich J.E."/>
            <person name="Selbmann L."/>
        </authorList>
    </citation>
    <scope>NUCLEOTIDE SEQUENCE [LARGE SCALE GENOMIC DNA]</scope>
    <source>
        <strain evidence="4 5">CCFEE 5792</strain>
    </source>
</reference>
<organism evidence="4 5">
    <name type="scientific">Exophiala bonariae</name>
    <dbReference type="NCBI Taxonomy" id="1690606"/>
    <lineage>
        <taxon>Eukaryota</taxon>
        <taxon>Fungi</taxon>
        <taxon>Dikarya</taxon>
        <taxon>Ascomycota</taxon>
        <taxon>Pezizomycotina</taxon>
        <taxon>Eurotiomycetes</taxon>
        <taxon>Chaetothyriomycetidae</taxon>
        <taxon>Chaetothyriales</taxon>
        <taxon>Herpotrichiellaceae</taxon>
        <taxon>Exophiala</taxon>
    </lineage>
</organism>
<accession>A0AAV9N5Y1</accession>
<dbReference type="AlphaFoldDB" id="A0AAV9N5Y1"/>
<dbReference type="GeneID" id="89973858"/>
<evidence type="ECO:0000259" key="3">
    <source>
        <dbReference type="Pfam" id="PF04082"/>
    </source>
</evidence>
<dbReference type="EMBL" id="JAVRRD010000021">
    <property type="protein sequence ID" value="KAK5048592.1"/>
    <property type="molecule type" value="Genomic_DNA"/>
</dbReference>
<dbReference type="RefSeq" id="XP_064703951.1">
    <property type="nucleotide sequence ID" value="XM_064849248.1"/>
</dbReference>